<evidence type="ECO:0000256" key="4">
    <source>
        <dbReference type="ARBA" id="ARBA00023136"/>
    </source>
</evidence>
<dbReference type="GO" id="GO:0016020">
    <property type="term" value="C:membrane"/>
    <property type="evidence" value="ECO:0007669"/>
    <property type="project" value="UniProtKB-SubCell"/>
</dbReference>
<keyword evidence="2 5" id="KW-0812">Transmembrane</keyword>
<dbReference type="Gene3D" id="1.20.1250.20">
    <property type="entry name" value="MFS general substrate transporter like domains"/>
    <property type="match status" value="2"/>
</dbReference>
<dbReference type="SUPFAM" id="SSF103473">
    <property type="entry name" value="MFS general substrate transporter"/>
    <property type="match status" value="1"/>
</dbReference>
<evidence type="ECO:0000256" key="2">
    <source>
        <dbReference type="ARBA" id="ARBA00022692"/>
    </source>
</evidence>
<reference evidence="7 8" key="1">
    <citation type="submission" date="2020-08" db="EMBL/GenBank/DDBJ databases">
        <title>Genomic Encyclopedia of Type Strains, Phase IV (KMG-IV): sequencing the most valuable type-strain genomes for metagenomic binning, comparative biology and taxonomic classification.</title>
        <authorList>
            <person name="Goeker M."/>
        </authorList>
    </citation>
    <scope>NUCLEOTIDE SEQUENCE [LARGE SCALE GENOMIC DNA]</scope>
    <source>
        <strain evidence="7 8">DSM 17507</strain>
    </source>
</reference>
<name>A0A7W7ABT8_9SPHN</name>
<dbReference type="PANTHER" id="PTHR11662">
    <property type="entry name" value="SOLUTE CARRIER FAMILY 17"/>
    <property type="match status" value="1"/>
</dbReference>
<dbReference type="AlphaFoldDB" id="A0A7W7ABT8"/>
<sequence length="416" mass="44100">MNGLGQAQGGVGGPSMARSAGIALVLLLFLGNALNYVDRQVLALLKPTLEAEFGWTDSDYAHLGSSFQIAAAGTLLFVGWFVDRLGVRIAYAIAVTVWSAAGMAHALAQTVQQFVAARIVLAAGESVSTPAGLKAAAMYLPVKERSFAIGLINTAPNIGAILTPLLIPPFALAFGWQAAFWVTGALGFIWLGGWWLGTRNLKPLGDMPERARVPWGVLLSDRKTWTVIGAKFCIDAVWWFVLFWMPDFFNRQFGLSQGALGWPIAIIFTLAALGALTSGGLYPILLGKGFSVNRARKTSMLFYALVVLAMPLSLFTGNPWMAAVLIGLGLFAHQGFSTNVFGMTADVIPATRVASVIALGAVAGNLSGTAIIEFAGWSLTNGLGYVPMFAICGSAYLVALAFIHLMLPKLELAVGE</sequence>
<dbReference type="InterPro" id="IPR050382">
    <property type="entry name" value="MFS_Na/Anion_cotransporter"/>
</dbReference>
<evidence type="ECO:0000256" key="5">
    <source>
        <dbReference type="SAM" id="Phobius"/>
    </source>
</evidence>
<keyword evidence="8" id="KW-1185">Reference proteome</keyword>
<feature type="transmembrane region" description="Helical" evidence="5">
    <location>
        <begin position="264"/>
        <end position="286"/>
    </location>
</feature>
<accession>A0A7W7ABT8</accession>
<dbReference type="GO" id="GO:0015134">
    <property type="term" value="F:hexuronate transmembrane transporter activity"/>
    <property type="evidence" value="ECO:0007669"/>
    <property type="project" value="TreeGrafter"/>
</dbReference>
<feature type="transmembrane region" description="Helical" evidence="5">
    <location>
        <begin position="353"/>
        <end position="379"/>
    </location>
</feature>
<feature type="transmembrane region" description="Helical" evidence="5">
    <location>
        <begin position="225"/>
        <end position="244"/>
    </location>
</feature>
<feature type="transmembrane region" description="Helical" evidence="5">
    <location>
        <begin position="385"/>
        <end position="407"/>
    </location>
</feature>
<feature type="transmembrane region" description="Helical" evidence="5">
    <location>
        <begin position="20"/>
        <end position="37"/>
    </location>
</feature>
<evidence type="ECO:0000256" key="1">
    <source>
        <dbReference type="ARBA" id="ARBA00004141"/>
    </source>
</evidence>
<dbReference type="InterPro" id="IPR020846">
    <property type="entry name" value="MFS_dom"/>
</dbReference>
<feature type="transmembrane region" description="Helical" evidence="5">
    <location>
        <begin position="147"/>
        <end position="167"/>
    </location>
</feature>
<dbReference type="Proteomes" id="UP000538566">
    <property type="component" value="Unassembled WGS sequence"/>
</dbReference>
<evidence type="ECO:0000256" key="3">
    <source>
        <dbReference type="ARBA" id="ARBA00022989"/>
    </source>
</evidence>
<dbReference type="PROSITE" id="PS50850">
    <property type="entry name" value="MFS"/>
    <property type="match status" value="1"/>
</dbReference>
<keyword evidence="3 5" id="KW-1133">Transmembrane helix</keyword>
<feature type="transmembrane region" description="Helical" evidence="5">
    <location>
        <begin position="298"/>
        <end position="314"/>
    </location>
</feature>
<feature type="transmembrane region" description="Helical" evidence="5">
    <location>
        <begin position="60"/>
        <end position="82"/>
    </location>
</feature>
<dbReference type="PANTHER" id="PTHR11662:SF285">
    <property type="entry name" value="HEXURONATE TRANSPORTER"/>
    <property type="match status" value="1"/>
</dbReference>
<dbReference type="EMBL" id="JACHOA010000004">
    <property type="protein sequence ID" value="MBB4614128.1"/>
    <property type="molecule type" value="Genomic_DNA"/>
</dbReference>
<dbReference type="InterPro" id="IPR036259">
    <property type="entry name" value="MFS_trans_sf"/>
</dbReference>
<gene>
    <name evidence="7" type="ORF">GGR37_002414</name>
</gene>
<evidence type="ECO:0000259" key="6">
    <source>
        <dbReference type="PROSITE" id="PS50850"/>
    </source>
</evidence>
<dbReference type="Pfam" id="PF07690">
    <property type="entry name" value="MFS_1"/>
    <property type="match status" value="1"/>
</dbReference>
<evidence type="ECO:0000313" key="7">
    <source>
        <dbReference type="EMBL" id="MBB4614128.1"/>
    </source>
</evidence>
<feature type="transmembrane region" description="Helical" evidence="5">
    <location>
        <begin position="320"/>
        <end position="341"/>
    </location>
</feature>
<organism evidence="7 8">
    <name type="scientific">Novosphingobium taihuense</name>
    <dbReference type="NCBI Taxonomy" id="260085"/>
    <lineage>
        <taxon>Bacteria</taxon>
        <taxon>Pseudomonadati</taxon>
        <taxon>Pseudomonadota</taxon>
        <taxon>Alphaproteobacteria</taxon>
        <taxon>Sphingomonadales</taxon>
        <taxon>Sphingomonadaceae</taxon>
        <taxon>Novosphingobium</taxon>
    </lineage>
</organism>
<feature type="transmembrane region" description="Helical" evidence="5">
    <location>
        <begin position="89"/>
        <end position="108"/>
    </location>
</feature>
<comment type="caution">
    <text evidence="7">The sequence shown here is derived from an EMBL/GenBank/DDBJ whole genome shotgun (WGS) entry which is preliminary data.</text>
</comment>
<feature type="transmembrane region" description="Helical" evidence="5">
    <location>
        <begin position="179"/>
        <end position="197"/>
    </location>
</feature>
<evidence type="ECO:0000313" key="8">
    <source>
        <dbReference type="Proteomes" id="UP000538566"/>
    </source>
</evidence>
<comment type="subcellular location">
    <subcellularLocation>
        <location evidence="1">Membrane</location>
        <topology evidence="1">Multi-pass membrane protein</topology>
    </subcellularLocation>
</comment>
<protein>
    <submittedName>
        <fullName evidence="7">ACS family hexuronate transporter-like MFS transporter</fullName>
    </submittedName>
</protein>
<keyword evidence="4 5" id="KW-0472">Membrane</keyword>
<proteinExistence type="predicted"/>
<feature type="domain" description="Major facilitator superfamily (MFS) profile" evidence="6">
    <location>
        <begin position="24"/>
        <end position="411"/>
    </location>
</feature>
<dbReference type="InterPro" id="IPR011701">
    <property type="entry name" value="MFS"/>
</dbReference>